<name>A0A6B9ZLX2_9BACT</name>
<gene>
    <name evidence="3" type="ORF">GWR21_26030</name>
</gene>
<dbReference type="SUPFAM" id="SSF52949">
    <property type="entry name" value="Macro domain-like"/>
    <property type="match status" value="1"/>
</dbReference>
<evidence type="ECO:0000313" key="3">
    <source>
        <dbReference type="EMBL" id="QHS62917.1"/>
    </source>
</evidence>
<evidence type="ECO:0000256" key="1">
    <source>
        <dbReference type="SAM" id="SignalP"/>
    </source>
</evidence>
<evidence type="ECO:0000313" key="4">
    <source>
        <dbReference type="Proteomes" id="UP000476411"/>
    </source>
</evidence>
<evidence type="ECO:0000259" key="2">
    <source>
        <dbReference type="Pfam" id="PF02789"/>
    </source>
</evidence>
<dbReference type="Proteomes" id="UP000476411">
    <property type="component" value="Chromosome"/>
</dbReference>
<keyword evidence="4" id="KW-1185">Reference proteome</keyword>
<proteinExistence type="predicted"/>
<dbReference type="GO" id="GO:0070006">
    <property type="term" value="F:metalloaminopeptidase activity"/>
    <property type="evidence" value="ECO:0007669"/>
    <property type="project" value="InterPro"/>
</dbReference>
<organism evidence="3 4">
    <name type="scientific">Chitinophaga agri</name>
    <dbReference type="NCBI Taxonomy" id="2703787"/>
    <lineage>
        <taxon>Bacteria</taxon>
        <taxon>Pseudomonadati</taxon>
        <taxon>Bacteroidota</taxon>
        <taxon>Chitinophagia</taxon>
        <taxon>Chitinophagales</taxon>
        <taxon>Chitinophagaceae</taxon>
        <taxon>Chitinophaga</taxon>
    </lineage>
</organism>
<dbReference type="InterPro" id="IPR008283">
    <property type="entry name" value="Peptidase_M17_N"/>
</dbReference>
<feature type="signal peptide" evidence="1">
    <location>
        <begin position="1"/>
        <end position="21"/>
    </location>
</feature>
<dbReference type="KEGG" id="chih:GWR21_26030"/>
<reference evidence="3 4" key="1">
    <citation type="submission" date="2020-01" db="EMBL/GenBank/DDBJ databases">
        <title>Complete genome sequence of Chitinophaga sp. H33E-04 isolated from quinoa roots.</title>
        <authorList>
            <person name="Weon H.-Y."/>
            <person name="Lee S.A."/>
        </authorList>
    </citation>
    <scope>NUCLEOTIDE SEQUENCE [LARGE SCALE GENOMIC DNA]</scope>
    <source>
        <strain evidence="3 4">H33E-04</strain>
    </source>
</reference>
<keyword evidence="1" id="KW-0732">Signal</keyword>
<dbReference type="Pfam" id="PF02789">
    <property type="entry name" value="Peptidase_M17_N"/>
    <property type="match status" value="1"/>
</dbReference>
<sequence>MRTIKTTLTGLLLSFVFAVQAQVKDLPALGTSAIVGKANGVAVEVKVMGPSGQETPLQIACVFEYTEGDITNPPALPANLNGMLHLDESLHGIITELRKSGKFTGHAFETILITPPPGTVKAKQVLLIGLGDRNKFNADVMYTIGAIGMREALRLGVTSYSHASDIKDAGIDSNTKEVAENVVKGALDAYNTQIHLKEKKMSAFKPVVKLTLLSGPAFYAPSSEAIKEALAAYQK</sequence>
<dbReference type="InterPro" id="IPR043472">
    <property type="entry name" value="Macro_dom-like"/>
</dbReference>
<feature type="chain" id="PRO_5025477021" evidence="1">
    <location>
        <begin position="22"/>
        <end position="235"/>
    </location>
</feature>
<dbReference type="RefSeq" id="WP_162334641.1">
    <property type="nucleotide sequence ID" value="NZ_CP048113.1"/>
</dbReference>
<dbReference type="GO" id="GO:0006508">
    <property type="term" value="P:proteolysis"/>
    <property type="evidence" value="ECO:0007669"/>
    <property type="project" value="InterPro"/>
</dbReference>
<protein>
    <submittedName>
        <fullName evidence="3">Peptidase M17</fullName>
    </submittedName>
</protein>
<dbReference type="AlphaFoldDB" id="A0A6B9ZLX2"/>
<dbReference type="EMBL" id="CP048113">
    <property type="protein sequence ID" value="QHS62917.1"/>
    <property type="molecule type" value="Genomic_DNA"/>
</dbReference>
<accession>A0A6B9ZLX2</accession>
<feature type="domain" description="Peptidase M17 leucyl aminopeptidase N-terminal" evidence="2">
    <location>
        <begin position="85"/>
        <end position="198"/>
    </location>
</feature>
<dbReference type="Gene3D" id="3.40.220.10">
    <property type="entry name" value="Leucine Aminopeptidase, subunit E, domain 1"/>
    <property type="match status" value="1"/>
</dbReference>